<feature type="region of interest" description="Disordered" evidence="1">
    <location>
        <begin position="100"/>
        <end position="124"/>
    </location>
</feature>
<evidence type="ECO:0000256" key="1">
    <source>
        <dbReference type="SAM" id="MobiDB-lite"/>
    </source>
</evidence>
<proteinExistence type="predicted"/>
<accession>A0A919W3D9</accession>
<feature type="compositionally biased region" description="Polar residues" evidence="1">
    <location>
        <begin position="104"/>
        <end position="113"/>
    </location>
</feature>
<dbReference type="EMBL" id="BOQN01000028">
    <property type="protein sequence ID" value="GIM90425.1"/>
    <property type="molecule type" value="Genomic_DNA"/>
</dbReference>
<dbReference type="RefSeq" id="WP_213006349.1">
    <property type="nucleotide sequence ID" value="NZ_BOQN01000028.1"/>
</dbReference>
<evidence type="ECO:0000256" key="2">
    <source>
        <dbReference type="SAM" id="Phobius"/>
    </source>
</evidence>
<sequence length="124" mass="12561">MTLVECALWGLFGGFAVEGLELSAVIRRTGRFPWKRRGGPGLAPFLVSVIIRFGVGAGLAAAVGSTGSTSPLSALAVGVAAPLIIEKLAQQIPVEPAPAIETRSAATKASGNQPRARPGAIDAS</sequence>
<gene>
    <name evidence="3" type="ORF">Ato02nite_022180</name>
</gene>
<feature type="transmembrane region" description="Helical" evidence="2">
    <location>
        <begin position="43"/>
        <end position="63"/>
    </location>
</feature>
<evidence type="ECO:0000313" key="3">
    <source>
        <dbReference type="EMBL" id="GIM90425.1"/>
    </source>
</evidence>
<keyword evidence="2" id="KW-1133">Transmembrane helix</keyword>
<reference evidence="3 4" key="1">
    <citation type="submission" date="2021-03" db="EMBL/GenBank/DDBJ databases">
        <title>Whole genome shotgun sequence of Actinoplanes toevensis NBRC 105298.</title>
        <authorList>
            <person name="Komaki H."/>
            <person name="Tamura T."/>
        </authorList>
    </citation>
    <scope>NUCLEOTIDE SEQUENCE [LARGE SCALE GENOMIC DNA]</scope>
    <source>
        <strain evidence="3 4">NBRC 105298</strain>
    </source>
</reference>
<dbReference type="Proteomes" id="UP000677082">
    <property type="component" value="Unassembled WGS sequence"/>
</dbReference>
<evidence type="ECO:0000313" key="4">
    <source>
        <dbReference type="Proteomes" id="UP000677082"/>
    </source>
</evidence>
<keyword evidence="2" id="KW-0472">Membrane</keyword>
<organism evidence="3 4">
    <name type="scientific">Paractinoplanes toevensis</name>
    <dbReference type="NCBI Taxonomy" id="571911"/>
    <lineage>
        <taxon>Bacteria</taxon>
        <taxon>Bacillati</taxon>
        <taxon>Actinomycetota</taxon>
        <taxon>Actinomycetes</taxon>
        <taxon>Micromonosporales</taxon>
        <taxon>Micromonosporaceae</taxon>
        <taxon>Paractinoplanes</taxon>
    </lineage>
</organism>
<keyword evidence="2" id="KW-0812">Transmembrane</keyword>
<comment type="caution">
    <text evidence="3">The sequence shown here is derived from an EMBL/GenBank/DDBJ whole genome shotgun (WGS) entry which is preliminary data.</text>
</comment>
<keyword evidence="4" id="KW-1185">Reference proteome</keyword>
<protein>
    <submittedName>
        <fullName evidence="3">Uncharacterized protein</fullName>
    </submittedName>
</protein>
<name>A0A919W3D9_9ACTN</name>
<dbReference type="AlphaFoldDB" id="A0A919W3D9"/>